<evidence type="ECO:0000256" key="1">
    <source>
        <dbReference type="SAM" id="Phobius"/>
    </source>
</evidence>
<dbReference type="PANTHER" id="PTHR35394">
    <property type="entry name" value="DUF3176 DOMAIN-CONTAINING PROTEIN"/>
    <property type="match status" value="1"/>
</dbReference>
<organism evidence="2 3">
    <name type="scientific">Podospora fimiseda</name>
    <dbReference type="NCBI Taxonomy" id="252190"/>
    <lineage>
        <taxon>Eukaryota</taxon>
        <taxon>Fungi</taxon>
        <taxon>Dikarya</taxon>
        <taxon>Ascomycota</taxon>
        <taxon>Pezizomycotina</taxon>
        <taxon>Sordariomycetes</taxon>
        <taxon>Sordariomycetidae</taxon>
        <taxon>Sordariales</taxon>
        <taxon>Podosporaceae</taxon>
        <taxon>Podospora</taxon>
    </lineage>
</organism>
<keyword evidence="1" id="KW-0812">Transmembrane</keyword>
<reference evidence="2" key="1">
    <citation type="journal article" date="2023" name="Mol. Phylogenet. Evol.">
        <title>Genome-scale phylogeny and comparative genomics of the fungal order Sordariales.</title>
        <authorList>
            <person name="Hensen N."/>
            <person name="Bonometti L."/>
            <person name="Westerberg I."/>
            <person name="Brannstrom I.O."/>
            <person name="Guillou S."/>
            <person name="Cros-Aarteil S."/>
            <person name="Calhoun S."/>
            <person name="Haridas S."/>
            <person name="Kuo A."/>
            <person name="Mondo S."/>
            <person name="Pangilinan J."/>
            <person name="Riley R."/>
            <person name="LaButti K."/>
            <person name="Andreopoulos B."/>
            <person name="Lipzen A."/>
            <person name="Chen C."/>
            <person name="Yan M."/>
            <person name="Daum C."/>
            <person name="Ng V."/>
            <person name="Clum A."/>
            <person name="Steindorff A."/>
            <person name="Ohm R.A."/>
            <person name="Martin F."/>
            <person name="Silar P."/>
            <person name="Natvig D.O."/>
            <person name="Lalanne C."/>
            <person name="Gautier V."/>
            <person name="Ament-Velasquez S.L."/>
            <person name="Kruys A."/>
            <person name="Hutchinson M.I."/>
            <person name="Powell A.J."/>
            <person name="Barry K."/>
            <person name="Miller A.N."/>
            <person name="Grigoriev I.V."/>
            <person name="Debuchy R."/>
            <person name="Gladieux P."/>
            <person name="Hiltunen Thoren M."/>
            <person name="Johannesson H."/>
        </authorList>
    </citation>
    <scope>NUCLEOTIDE SEQUENCE</scope>
    <source>
        <strain evidence="2">CBS 990.96</strain>
    </source>
</reference>
<keyword evidence="1" id="KW-0472">Membrane</keyword>
<comment type="caution">
    <text evidence="2">The sequence shown here is derived from an EMBL/GenBank/DDBJ whole genome shotgun (WGS) entry which is preliminary data.</text>
</comment>
<proteinExistence type="predicted"/>
<dbReference type="Proteomes" id="UP001301958">
    <property type="component" value="Unassembled WGS sequence"/>
</dbReference>
<dbReference type="Pfam" id="PF11374">
    <property type="entry name" value="DUF3176"/>
    <property type="match status" value="1"/>
</dbReference>
<feature type="transmembrane region" description="Helical" evidence="1">
    <location>
        <begin position="94"/>
        <end position="119"/>
    </location>
</feature>
<evidence type="ECO:0000313" key="2">
    <source>
        <dbReference type="EMBL" id="KAK4231501.1"/>
    </source>
</evidence>
<dbReference type="EMBL" id="MU865292">
    <property type="protein sequence ID" value="KAK4231501.1"/>
    <property type="molecule type" value="Genomic_DNA"/>
</dbReference>
<feature type="transmembrane region" description="Helical" evidence="1">
    <location>
        <begin position="159"/>
        <end position="177"/>
    </location>
</feature>
<evidence type="ECO:0000313" key="3">
    <source>
        <dbReference type="Proteomes" id="UP001301958"/>
    </source>
</evidence>
<dbReference type="InterPro" id="IPR021514">
    <property type="entry name" value="DUF3176"/>
</dbReference>
<keyword evidence="1" id="KW-1133">Transmembrane helix</keyword>
<name>A0AAN7BXK5_9PEZI</name>
<dbReference type="AlphaFoldDB" id="A0AAN7BXK5"/>
<keyword evidence="3" id="KW-1185">Reference proteome</keyword>
<gene>
    <name evidence="2" type="ORF">QBC38DRAFT_224397</name>
</gene>
<accession>A0AAN7BXK5</accession>
<dbReference type="PANTHER" id="PTHR35394:SF5">
    <property type="entry name" value="DUF3176 DOMAIN-CONTAINING PROTEIN"/>
    <property type="match status" value="1"/>
</dbReference>
<reference evidence="2" key="2">
    <citation type="submission" date="2023-05" db="EMBL/GenBank/DDBJ databases">
        <authorList>
            <consortium name="Lawrence Berkeley National Laboratory"/>
            <person name="Steindorff A."/>
            <person name="Hensen N."/>
            <person name="Bonometti L."/>
            <person name="Westerberg I."/>
            <person name="Brannstrom I.O."/>
            <person name="Guillou S."/>
            <person name="Cros-Aarteil S."/>
            <person name="Calhoun S."/>
            <person name="Haridas S."/>
            <person name="Kuo A."/>
            <person name="Mondo S."/>
            <person name="Pangilinan J."/>
            <person name="Riley R."/>
            <person name="Labutti K."/>
            <person name="Andreopoulos B."/>
            <person name="Lipzen A."/>
            <person name="Chen C."/>
            <person name="Yanf M."/>
            <person name="Daum C."/>
            <person name="Ng V."/>
            <person name="Clum A."/>
            <person name="Ohm R."/>
            <person name="Martin F."/>
            <person name="Silar P."/>
            <person name="Natvig D."/>
            <person name="Lalanne C."/>
            <person name="Gautier V."/>
            <person name="Ament-Velasquez S.L."/>
            <person name="Kruys A."/>
            <person name="Hutchinson M.I."/>
            <person name="Powell A.J."/>
            <person name="Barry K."/>
            <person name="Miller A.N."/>
            <person name="Grigoriev I.V."/>
            <person name="Debuchy R."/>
            <person name="Gladieux P."/>
            <person name="Thoren M.H."/>
            <person name="Johannesson H."/>
        </authorList>
    </citation>
    <scope>NUCLEOTIDE SEQUENCE</scope>
    <source>
        <strain evidence="2">CBS 990.96</strain>
    </source>
</reference>
<sequence>MAQFGTQSADPFDMESILLSDKDHQPNTPNQLKPSRFPRLLPRTGRWLAFFQRRDDSGTWEVLSTLLSVACIIIVAAILKAYDGKKPPSVPGDISLNAIVSVLSTISKSSLIFSVSAAIGQMKWDWYEHEPQRLYDLEIFDEASRGPLGAAKLLLRRQIVTSAASVGAVILILALAVDPFVQQVVGFGNKKIHVQSTDVWLRD</sequence>
<protein>
    <submittedName>
        <fullName evidence="2">Uncharacterized protein</fullName>
    </submittedName>
</protein>
<feature type="transmembrane region" description="Helical" evidence="1">
    <location>
        <begin position="62"/>
        <end position="82"/>
    </location>
</feature>